<evidence type="ECO:0000256" key="3">
    <source>
        <dbReference type="ARBA" id="ARBA00022763"/>
    </source>
</evidence>
<keyword evidence="8" id="KW-0238">DNA-binding</keyword>
<dbReference type="GO" id="GO:0006310">
    <property type="term" value="P:DNA recombination"/>
    <property type="evidence" value="ECO:0007669"/>
    <property type="project" value="TreeGrafter"/>
</dbReference>
<evidence type="ECO:0000256" key="8">
    <source>
        <dbReference type="ARBA" id="ARBA00023125"/>
    </source>
</evidence>
<sequence>MVKKLIYSDINPLQDIGLDYYLKEDNLLYVVPYYEMENTIEEKVLRNNAREGVEVKSITSIDHLFKELYFKVDGSYQILEDNELKYILEEVLVEKEYVYFDQNSTKYLLDFINNIDAELIDLSGYKIEDSVLTEMVEIYHSFKKRLEEEGLISKWQAYCLLLDKLTEEDFRYLYPSIEVIFLDRFYVIRAIELELILKVAEYVENCVILLDYHQHKKKLFANLDSVVARLKAEGFIIDNKTSQGNLLLEDIFSNQIKEEKYKWQEYLENEFKIVEANSRIAELNFVAREIWRLAKEGVALDRIGVAFSRPEDYLPNLARVFSDYQLPYTNGISLPLISSPLSKAVLALLEVLDGNFDNDALLVVVDNSLIDFGLEKPLTDELELILKRLRFEVKGWNLVSKMEVESEKVEQEEIKEILKLFRDYLEWDLKEKVSFSQCIEEISGLLTSLNFGIKVGLEENDDLLAAWKGIQGAIESLNKVFVTEQKELGEWIDLLKVAILEGKYKLTDKQGITVTGNLELRAGDFDYIFLIGMSHSQYPALIKNPLQRYLDLLEIHLEDKQVKDRYILFNNILAAKKEVVVTYSAAQDEDEPLLTSYLQELFRVVDSQEILLKYKREDEVFYSIKEAQRAIGTRLDKEAKVQLAEEYQWLKNLKKSLKLNKERKSEDFSHYQGILQDEDNLKWLEDKFDKDFNYSAYLLESYGSCPFAFLFDYIFKLGEVEYEEELHPIERGAILHEIVEKFYDQLGERVNQDNYKQAQEKLFKVANEVISSYPLFKHNFYWQAEGHRYLQENQLGPVFEEFLKAEQKAKLGRTKIDDFSFERAEWEFKDLEIIEGYKFTGRVDRIDHSEDKGSYGVIDYKSGKVSNKTLTTNPIQIPLYILAVEKRFEKEVAFGSYYGLKPDDQIGYKNVIHSGVMQKSNQEKRNEEFREKLEETKELIKACIKGIKGGHYSIGDKQSGCSYCQSQMICRREEF</sequence>
<dbReference type="GO" id="GO:0004386">
    <property type="term" value="F:helicase activity"/>
    <property type="evidence" value="ECO:0007669"/>
    <property type="project" value="UniProtKB-KW"/>
</dbReference>
<accession>A0A285I279</accession>
<keyword evidence="7" id="KW-0067">ATP-binding</keyword>
<evidence type="ECO:0000256" key="1">
    <source>
        <dbReference type="ARBA" id="ARBA00022722"/>
    </source>
</evidence>
<name>A0A285I279_9FIRM</name>
<dbReference type="EMBL" id="OBDZ01000029">
    <property type="protein sequence ID" value="SNY41977.1"/>
    <property type="molecule type" value="Genomic_DNA"/>
</dbReference>
<evidence type="ECO:0000256" key="7">
    <source>
        <dbReference type="ARBA" id="ARBA00022840"/>
    </source>
</evidence>
<keyword evidence="3" id="KW-0227">DNA damage</keyword>
<evidence type="ECO:0000259" key="10">
    <source>
        <dbReference type="Pfam" id="PF12705"/>
    </source>
</evidence>
<dbReference type="Gene3D" id="3.90.320.10">
    <property type="match status" value="1"/>
</dbReference>
<dbReference type="GO" id="GO:0004527">
    <property type="term" value="F:exonuclease activity"/>
    <property type="evidence" value="ECO:0007669"/>
    <property type="project" value="UniProtKB-KW"/>
</dbReference>
<keyword evidence="12" id="KW-1185">Reference proteome</keyword>
<evidence type="ECO:0000256" key="2">
    <source>
        <dbReference type="ARBA" id="ARBA00022741"/>
    </source>
</evidence>
<keyword evidence="2" id="KW-0547">Nucleotide-binding</keyword>
<evidence type="ECO:0000313" key="12">
    <source>
        <dbReference type="Proteomes" id="UP000219573"/>
    </source>
</evidence>
<dbReference type="InterPro" id="IPR011335">
    <property type="entry name" value="Restrct_endonuc-II-like"/>
</dbReference>
<evidence type="ECO:0000313" key="11">
    <source>
        <dbReference type="EMBL" id="SNY41977.1"/>
    </source>
</evidence>
<dbReference type="SUPFAM" id="SSF52980">
    <property type="entry name" value="Restriction endonuclease-like"/>
    <property type="match status" value="1"/>
</dbReference>
<dbReference type="InterPro" id="IPR038726">
    <property type="entry name" value="PDDEXK_AddAB-type"/>
</dbReference>
<gene>
    <name evidence="11" type="ORF">SAMN06265827_12915</name>
</gene>
<dbReference type="AlphaFoldDB" id="A0A285I279"/>
<evidence type="ECO:0000256" key="4">
    <source>
        <dbReference type="ARBA" id="ARBA00022801"/>
    </source>
</evidence>
<evidence type="ECO:0000256" key="6">
    <source>
        <dbReference type="ARBA" id="ARBA00022839"/>
    </source>
</evidence>
<organism evidence="11 12">
    <name type="scientific">Orenia metallireducens</name>
    <dbReference type="NCBI Taxonomy" id="1413210"/>
    <lineage>
        <taxon>Bacteria</taxon>
        <taxon>Bacillati</taxon>
        <taxon>Bacillota</taxon>
        <taxon>Clostridia</taxon>
        <taxon>Halanaerobiales</taxon>
        <taxon>Halobacteroidaceae</taxon>
        <taxon>Orenia</taxon>
    </lineage>
</organism>
<dbReference type="SUPFAM" id="SSF52540">
    <property type="entry name" value="P-loop containing nucleoside triphosphate hydrolases"/>
    <property type="match status" value="1"/>
</dbReference>
<feature type="domain" description="PD-(D/E)XK endonuclease-like" evidence="10">
    <location>
        <begin position="695"/>
        <end position="971"/>
    </location>
</feature>
<evidence type="ECO:0000256" key="9">
    <source>
        <dbReference type="ARBA" id="ARBA00023204"/>
    </source>
</evidence>
<dbReference type="PANTHER" id="PTHR30591:SF1">
    <property type="entry name" value="RECBCD ENZYME SUBUNIT RECC"/>
    <property type="match status" value="1"/>
</dbReference>
<dbReference type="Gene3D" id="3.40.50.300">
    <property type="entry name" value="P-loop containing nucleotide triphosphate hydrolases"/>
    <property type="match status" value="2"/>
</dbReference>
<dbReference type="PANTHER" id="PTHR30591">
    <property type="entry name" value="RECBCD ENZYME SUBUNIT RECC"/>
    <property type="match status" value="1"/>
</dbReference>
<evidence type="ECO:0000256" key="5">
    <source>
        <dbReference type="ARBA" id="ARBA00022806"/>
    </source>
</evidence>
<keyword evidence="5 11" id="KW-0347">Helicase</keyword>
<dbReference type="Pfam" id="PF12705">
    <property type="entry name" value="PDDEXK_1"/>
    <property type="match status" value="1"/>
</dbReference>
<dbReference type="GO" id="GO:0003677">
    <property type="term" value="F:DNA binding"/>
    <property type="evidence" value="ECO:0007669"/>
    <property type="project" value="UniProtKB-KW"/>
</dbReference>
<dbReference type="GO" id="GO:0006281">
    <property type="term" value="P:DNA repair"/>
    <property type="evidence" value="ECO:0007669"/>
    <property type="project" value="UniProtKB-KW"/>
</dbReference>
<keyword evidence="4" id="KW-0378">Hydrolase</keyword>
<keyword evidence="9" id="KW-0234">DNA repair</keyword>
<dbReference type="Proteomes" id="UP000219573">
    <property type="component" value="Unassembled WGS sequence"/>
</dbReference>
<keyword evidence="1" id="KW-0540">Nuclease</keyword>
<dbReference type="InterPro" id="IPR027417">
    <property type="entry name" value="P-loop_NTPase"/>
</dbReference>
<dbReference type="GO" id="GO:0005524">
    <property type="term" value="F:ATP binding"/>
    <property type="evidence" value="ECO:0007669"/>
    <property type="project" value="UniProtKB-KW"/>
</dbReference>
<keyword evidence="6" id="KW-0269">Exonuclease</keyword>
<reference evidence="12" key="1">
    <citation type="submission" date="2017-09" db="EMBL/GenBank/DDBJ databases">
        <authorList>
            <person name="Varghese N."/>
            <person name="Submissions S."/>
        </authorList>
    </citation>
    <scope>NUCLEOTIDE SEQUENCE [LARGE SCALE GENOMIC DNA]</scope>
    <source>
        <strain evidence="12">MSL47</strain>
    </source>
</reference>
<proteinExistence type="predicted"/>
<protein>
    <submittedName>
        <fullName evidence="11">ATP-dependent helicase/DNAse subunit B</fullName>
    </submittedName>
</protein>
<dbReference type="InterPro" id="IPR011604">
    <property type="entry name" value="PDDEXK-like_dom_sf"/>
</dbReference>